<sequence>MNIIWSPDSVPAPAANYHQCAIVPPGATWLHVAGQLGISDNGAVPDSAEDQIVLAWRNLRGVLQANNMDIQDLVSVRIYLVSRSDLPEYQRAKQRLSFDVGGLATTLLFVNGLFDEKWKVEIEAEAAKRF</sequence>
<dbReference type="InterPro" id="IPR035959">
    <property type="entry name" value="RutC-like_sf"/>
</dbReference>
<name>E8M5E8_PHOS4</name>
<dbReference type="PANTHER" id="PTHR43857:SF1">
    <property type="entry name" value="YJGH FAMILY PROTEIN"/>
    <property type="match status" value="1"/>
</dbReference>
<dbReference type="Gene3D" id="3.30.1330.40">
    <property type="entry name" value="RutC-like"/>
    <property type="match status" value="1"/>
</dbReference>
<dbReference type="SUPFAM" id="SSF55298">
    <property type="entry name" value="YjgF-like"/>
    <property type="match status" value="1"/>
</dbReference>
<evidence type="ECO:0000313" key="2">
    <source>
        <dbReference type="Proteomes" id="UP000006228"/>
    </source>
</evidence>
<organism evidence="1 2">
    <name type="scientific">Vibrio sinaloensis DSM 21326</name>
    <dbReference type="NCBI Taxonomy" id="945550"/>
    <lineage>
        <taxon>Bacteria</taxon>
        <taxon>Pseudomonadati</taxon>
        <taxon>Pseudomonadota</taxon>
        <taxon>Gammaproteobacteria</taxon>
        <taxon>Vibrionales</taxon>
        <taxon>Vibrionaceae</taxon>
        <taxon>Vibrio</taxon>
        <taxon>Vibrio oreintalis group</taxon>
    </lineage>
</organism>
<dbReference type="InterPro" id="IPR006175">
    <property type="entry name" value="YjgF/YER057c/UK114"/>
</dbReference>
<reference evidence="1 2" key="1">
    <citation type="journal article" date="2012" name="Int. J. Syst. Evol. Microbiol.">
        <title>Vibrio caribbeanicus sp. nov., isolated from the marine sponge Scleritoderma cyanea.</title>
        <authorList>
            <person name="Hoffmann M."/>
            <person name="Monday S.R."/>
            <person name="Allard M.W."/>
            <person name="Strain E.A."/>
            <person name="Whittaker P."/>
            <person name="Naum M."/>
            <person name="McCarthy P.J."/>
            <person name="Lopez J.V."/>
            <person name="Fischer M."/>
            <person name="Brown E.W."/>
        </authorList>
    </citation>
    <scope>NUCLEOTIDE SEQUENCE [LARGE SCALE GENOMIC DNA]</scope>
    <source>
        <strain evidence="2">DSMZ 21326</strain>
    </source>
</reference>
<protein>
    <submittedName>
        <fullName evidence="1">Putative endoribonuclease L-PSP</fullName>
    </submittedName>
</protein>
<dbReference type="CDD" id="cd00448">
    <property type="entry name" value="YjgF_YER057c_UK114_family"/>
    <property type="match status" value="1"/>
</dbReference>
<proteinExistence type="predicted"/>
<dbReference type="OrthoDB" id="9803101at2"/>
<accession>E8M5E8</accession>
<comment type="caution">
    <text evidence="1">The sequence shown here is derived from an EMBL/GenBank/DDBJ whole genome shotgun (WGS) entry which is preliminary data.</text>
</comment>
<dbReference type="Pfam" id="PF01042">
    <property type="entry name" value="Ribonuc_L-PSP"/>
    <property type="match status" value="1"/>
</dbReference>
<gene>
    <name evidence="1" type="ORF">VISI1226_01410</name>
</gene>
<evidence type="ECO:0000313" key="1">
    <source>
        <dbReference type="EMBL" id="EGA70741.1"/>
    </source>
</evidence>
<dbReference type="EMBL" id="AEVT01000056">
    <property type="protein sequence ID" value="EGA70741.1"/>
    <property type="molecule type" value="Genomic_DNA"/>
</dbReference>
<dbReference type="AlphaFoldDB" id="E8M5E8"/>
<dbReference type="eggNOG" id="COG0251">
    <property type="taxonomic scope" value="Bacteria"/>
</dbReference>
<dbReference type="PANTHER" id="PTHR43857">
    <property type="entry name" value="BLR7761 PROTEIN"/>
    <property type="match status" value="1"/>
</dbReference>
<dbReference type="Proteomes" id="UP000006228">
    <property type="component" value="Unassembled WGS sequence"/>
</dbReference>